<dbReference type="Proteomes" id="UP001207440">
    <property type="component" value="Unassembled WGS sequence"/>
</dbReference>
<organism evidence="1 2">
    <name type="scientific">Riemerella anatipestifer</name>
    <name type="common">Moraxella anatipestifer</name>
    <dbReference type="NCBI Taxonomy" id="34085"/>
    <lineage>
        <taxon>Bacteria</taxon>
        <taxon>Pseudomonadati</taxon>
        <taxon>Bacteroidota</taxon>
        <taxon>Flavobacteriia</taxon>
        <taxon>Flavobacteriales</taxon>
        <taxon>Weeksellaceae</taxon>
        <taxon>Riemerella</taxon>
    </lineage>
</organism>
<name>A0AAP3AMX6_RIEAN</name>
<dbReference type="AlphaFoldDB" id="A0AAP3AMX6"/>
<feature type="non-terminal residue" evidence="1">
    <location>
        <position position="1"/>
    </location>
</feature>
<proteinExistence type="predicted"/>
<comment type="caution">
    <text evidence="1">The sequence shown here is derived from an EMBL/GenBank/DDBJ whole genome shotgun (WGS) entry which is preliminary data.</text>
</comment>
<evidence type="ECO:0000313" key="2">
    <source>
        <dbReference type="Proteomes" id="UP001207440"/>
    </source>
</evidence>
<evidence type="ECO:0000313" key="1">
    <source>
        <dbReference type="EMBL" id="MCW0523068.1"/>
    </source>
</evidence>
<reference evidence="1" key="1">
    <citation type="submission" date="2022-10" db="EMBL/GenBank/DDBJ databases">
        <title>Sifting through the core-genome to identify putative cross-protective antigens against Riemerella anatipestifer.</title>
        <authorList>
            <person name="Zheng X."/>
            <person name="Zhang W."/>
        </authorList>
    </citation>
    <scope>NUCLEOTIDE SEQUENCE</scope>
    <source>
        <strain evidence="1">ZWRA178</strain>
    </source>
</reference>
<sequence length="169" mass="19525">IFFFYFTAFAQSNNQEKPVVIYKNEISTPLFEMNGKLYPSLVLSTLKNLDIESINISKGSFELDGKSYNGKIIIKTKSGFNTKLITVKQLVSKYTNLKDNDNYIYSVNTEIINSDADSTFIYEKNITQITVYQLDKINSLKNMNFIEIFTKTDKKYSKENNFIIRGNEP</sequence>
<dbReference type="EMBL" id="JAOZYT010000006">
    <property type="protein sequence ID" value="MCW0523068.1"/>
    <property type="molecule type" value="Genomic_DNA"/>
</dbReference>
<dbReference type="RefSeq" id="WP_253066540.1">
    <property type="nucleotide sequence ID" value="NZ_JAMXVR010000062.1"/>
</dbReference>
<gene>
    <name evidence="1" type="ORF">OKE68_01885</name>
</gene>
<accession>A0AAP3AMX6</accession>
<protein>
    <submittedName>
        <fullName evidence="1">Uncharacterized protein</fullName>
    </submittedName>
</protein>